<proteinExistence type="predicted"/>
<protein>
    <recommendedName>
        <fullName evidence="4">Polyhydroxyalkanoate synthesis regulator phasin</fullName>
    </recommendedName>
</protein>
<dbReference type="KEGG" id="mmav:RE476_08170"/>
<keyword evidence="3" id="KW-1185">Reference proteome</keyword>
<sequence length="115" mass="13246">MKDVSDITEIMKKVGLFGIGLWALTEEKIQDIADDLIENGEIKKEEGKKFVREVVDEQKKQKEDIEKKISSKVQETINKADIATKEEVRELKEIIKKLDEKLDKLTGSDKEEKDV</sequence>
<gene>
    <name evidence="2" type="ORF">RE476_08170</name>
</gene>
<reference evidence="2" key="1">
    <citation type="submission" date="2023-08" db="EMBL/GenBank/DDBJ databases">
        <title>Methanolobus mangrovi sp. nov. and Methanolobus sediminis sp. nov, two novel methylotrophic methanogens isolated from mangrove sediments in China.</title>
        <authorList>
            <person name="Zhou J."/>
        </authorList>
    </citation>
    <scope>NUCLEOTIDE SEQUENCE</scope>
    <source>
        <strain evidence="2">FTZ2</strain>
    </source>
</reference>
<accession>A0AA51YIS1</accession>
<dbReference type="RefSeq" id="WP_309307165.1">
    <property type="nucleotide sequence ID" value="NZ_CP133594.1"/>
</dbReference>
<dbReference type="PANTHER" id="PTHR38664:SF1">
    <property type="entry name" value="SLR0058 PROTEIN"/>
    <property type="match status" value="1"/>
</dbReference>
<dbReference type="PANTHER" id="PTHR38664">
    <property type="entry name" value="SLR0058 PROTEIN"/>
    <property type="match status" value="1"/>
</dbReference>
<evidence type="ECO:0000256" key="1">
    <source>
        <dbReference type="SAM" id="Coils"/>
    </source>
</evidence>
<dbReference type="Proteomes" id="UP001183006">
    <property type="component" value="Chromosome"/>
</dbReference>
<dbReference type="InterPro" id="IPR008769">
    <property type="entry name" value="PhaF_PhaI"/>
</dbReference>
<dbReference type="GeneID" id="84230109"/>
<organism evidence="2 3">
    <name type="scientific">Methanolobus mangrovi</name>
    <dbReference type="NCBI Taxonomy" id="3072977"/>
    <lineage>
        <taxon>Archaea</taxon>
        <taxon>Methanobacteriati</taxon>
        <taxon>Methanobacteriota</taxon>
        <taxon>Stenosarchaea group</taxon>
        <taxon>Methanomicrobia</taxon>
        <taxon>Methanosarcinales</taxon>
        <taxon>Methanosarcinaceae</taxon>
        <taxon>Methanolobus</taxon>
    </lineage>
</organism>
<feature type="coiled-coil region" evidence="1">
    <location>
        <begin position="48"/>
        <end position="108"/>
    </location>
</feature>
<evidence type="ECO:0008006" key="4">
    <source>
        <dbReference type="Google" id="ProtNLM"/>
    </source>
</evidence>
<keyword evidence="1" id="KW-0175">Coiled coil</keyword>
<evidence type="ECO:0000313" key="2">
    <source>
        <dbReference type="EMBL" id="WMW21379.1"/>
    </source>
</evidence>
<dbReference type="EMBL" id="CP133594">
    <property type="protein sequence ID" value="WMW21379.1"/>
    <property type="molecule type" value="Genomic_DNA"/>
</dbReference>
<name>A0AA51YIS1_9EURY</name>
<evidence type="ECO:0000313" key="3">
    <source>
        <dbReference type="Proteomes" id="UP001183006"/>
    </source>
</evidence>
<dbReference type="AlphaFoldDB" id="A0AA51YIS1"/>